<dbReference type="EMBL" id="CAMXCT010000285">
    <property type="protein sequence ID" value="CAI3976651.1"/>
    <property type="molecule type" value="Genomic_DNA"/>
</dbReference>
<accession>A0A9P1BNP6</accession>
<protein>
    <submittedName>
        <fullName evidence="5">Apple domain-containing protein</fullName>
    </submittedName>
</protein>
<sequence length="417" mass="44922">MHWLLPAGACLAALAAADGGTDFWRTQSGACRDYSGSNVKSEPLPDIARFSACQVACMEDSLCEAVEWYREQFLGAHCHRIPPRPAYEMAHLTGETSHQPFQGGGEPYDAQCAFRIGCRDAFSHYEGFCKDFRNRDVMADPVPDAVESLEACQAACRADDGCEGVEWYPDTQGWQNHKCHKFPGTPGSGGSSSMQVVQGGGDYLDAQCYVRHCFGGVARLRNDRWQHFTGYCRDRSGTDVQGNPVNLSTLEACQSVCSEDLSCEAIVWYPETVKCWRLPPAPGSTSGRGDSTEMPSQGGGNYLDAQCYLRFGPDSFTHFDGFCTDRDGVDVMADAVPSAESLGACQAVCLLNESCTGIEWYPGSGGWQNHKCHKFPGTPGSGGSSSLPVVQGGGDYLDAQCYVRPHSGAAVSISVPG</sequence>
<dbReference type="Pfam" id="PF14295">
    <property type="entry name" value="PAN_4"/>
    <property type="match status" value="3"/>
</dbReference>
<dbReference type="InterPro" id="IPR003609">
    <property type="entry name" value="Pan_app"/>
</dbReference>
<evidence type="ECO:0000259" key="3">
    <source>
        <dbReference type="Pfam" id="PF14295"/>
    </source>
</evidence>
<dbReference type="AlphaFoldDB" id="A0A9P1BNP6"/>
<evidence type="ECO:0000313" key="6">
    <source>
        <dbReference type="Proteomes" id="UP001152797"/>
    </source>
</evidence>
<reference evidence="5 6" key="2">
    <citation type="submission" date="2024-05" db="EMBL/GenBank/DDBJ databases">
        <authorList>
            <person name="Chen Y."/>
            <person name="Shah S."/>
            <person name="Dougan E. K."/>
            <person name="Thang M."/>
            <person name="Chan C."/>
        </authorList>
    </citation>
    <scope>NUCLEOTIDE SEQUENCE [LARGE SCALE GENOMIC DNA]</scope>
</reference>
<proteinExistence type="predicted"/>
<evidence type="ECO:0000313" key="5">
    <source>
        <dbReference type="EMBL" id="CAL4763963.1"/>
    </source>
</evidence>
<feature type="chain" id="PRO_5043269636" evidence="1">
    <location>
        <begin position="20"/>
        <end position="417"/>
    </location>
</feature>
<evidence type="ECO:0000313" key="4">
    <source>
        <dbReference type="EMBL" id="CAI3976651.1"/>
    </source>
</evidence>
<dbReference type="EMBL" id="CAMXCT030000285">
    <property type="protein sequence ID" value="CAL4763963.1"/>
    <property type="molecule type" value="Genomic_DNA"/>
</dbReference>
<comment type="caution">
    <text evidence="4">The sequence shown here is derived from an EMBL/GenBank/DDBJ whole genome shotgun (WGS) entry which is preliminary data.</text>
</comment>
<dbReference type="Pfam" id="PF00024">
    <property type="entry name" value="PAN_1"/>
    <property type="match status" value="1"/>
</dbReference>
<feature type="domain" description="Apple" evidence="3">
    <location>
        <begin position="33"/>
        <end position="73"/>
    </location>
</feature>
<feature type="domain" description="Apple" evidence="2">
    <location>
        <begin position="145"/>
        <end position="208"/>
    </location>
</feature>
<gene>
    <name evidence="4" type="ORF">C1SCF055_LOCUS4854</name>
</gene>
<feature type="domain" description="Apple" evidence="3">
    <location>
        <begin position="234"/>
        <end position="274"/>
    </location>
</feature>
<evidence type="ECO:0000256" key="1">
    <source>
        <dbReference type="SAM" id="SignalP"/>
    </source>
</evidence>
<name>A0A9P1BNP6_9DINO</name>
<dbReference type="EMBL" id="CAMXCT020000285">
    <property type="protein sequence ID" value="CAL1130026.1"/>
    <property type="molecule type" value="Genomic_DNA"/>
</dbReference>
<feature type="signal peptide" evidence="1">
    <location>
        <begin position="1"/>
        <end position="19"/>
    </location>
</feature>
<organism evidence="4">
    <name type="scientific">Cladocopium goreaui</name>
    <dbReference type="NCBI Taxonomy" id="2562237"/>
    <lineage>
        <taxon>Eukaryota</taxon>
        <taxon>Sar</taxon>
        <taxon>Alveolata</taxon>
        <taxon>Dinophyceae</taxon>
        <taxon>Suessiales</taxon>
        <taxon>Symbiodiniaceae</taxon>
        <taxon>Cladocopium</taxon>
    </lineage>
</organism>
<dbReference type="Proteomes" id="UP001152797">
    <property type="component" value="Unassembled WGS sequence"/>
</dbReference>
<keyword evidence="6" id="KW-1185">Reference proteome</keyword>
<keyword evidence="1" id="KW-0732">Signal</keyword>
<feature type="domain" description="Apple" evidence="3">
    <location>
        <begin position="324"/>
        <end position="372"/>
    </location>
</feature>
<evidence type="ECO:0000259" key="2">
    <source>
        <dbReference type="Pfam" id="PF00024"/>
    </source>
</evidence>
<reference evidence="4" key="1">
    <citation type="submission" date="2022-10" db="EMBL/GenBank/DDBJ databases">
        <authorList>
            <person name="Chen Y."/>
            <person name="Dougan E. K."/>
            <person name="Chan C."/>
            <person name="Rhodes N."/>
            <person name="Thang M."/>
        </authorList>
    </citation>
    <scope>NUCLEOTIDE SEQUENCE</scope>
</reference>